<evidence type="ECO:0000313" key="3">
    <source>
        <dbReference type="Proteomes" id="UP000663671"/>
    </source>
</evidence>
<evidence type="ECO:0000256" key="1">
    <source>
        <dbReference type="SAM" id="MobiDB-lite"/>
    </source>
</evidence>
<sequence length="201" mass="21287">MVISDKKEAGTANEVVLSTMNCVEIGGLPAMESNLSVLEDFKVVADSFDSLSITNTGSKSNDTTDDEIATPENDVEHEQENNNSSGDDAASVISSSSSSVASSASTTASLSTQTEMALLARHVRSTLNEIVAAENTLATLPAYDVFEISEQLQQTALRILTVYMSLCDLFEQGESAGGYEMAATIRAVIAEYPTIRGRCGI</sequence>
<organism evidence="2 3">
    <name type="scientific">Ajellomyces capsulatus</name>
    <name type="common">Darling's disease fungus</name>
    <name type="synonym">Histoplasma capsulatum</name>
    <dbReference type="NCBI Taxonomy" id="5037"/>
    <lineage>
        <taxon>Eukaryota</taxon>
        <taxon>Fungi</taxon>
        <taxon>Dikarya</taxon>
        <taxon>Ascomycota</taxon>
        <taxon>Pezizomycotina</taxon>
        <taxon>Eurotiomycetes</taxon>
        <taxon>Eurotiomycetidae</taxon>
        <taxon>Onygenales</taxon>
        <taxon>Ajellomycetaceae</taxon>
        <taxon>Histoplasma</taxon>
    </lineage>
</organism>
<dbReference type="Proteomes" id="UP000663671">
    <property type="component" value="Chromosome 4"/>
</dbReference>
<dbReference type="VEuPathDB" id="FungiDB:I7I51_05088"/>
<feature type="region of interest" description="Disordered" evidence="1">
    <location>
        <begin position="73"/>
        <end position="92"/>
    </location>
</feature>
<evidence type="ECO:0000313" key="2">
    <source>
        <dbReference type="EMBL" id="QSS60291.1"/>
    </source>
</evidence>
<name>A0A8A1M2R3_AJECA</name>
<reference evidence="2" key="1">
    <citation type="submission" date="2021-01" db="EMBL/GenBank/DDBJ databases">
        <title>Chromosome-level genome assembly of a human fungal pathogen reveals clustering of transcriptionally co-regulated genes.</title>
        <authorList>
            <person name="Voorhies M."/>
            <person name="Cohen S."/>
            <person name="Shea T.P."/>
            <person name="Petrus S."/>
            <person name="Munoz J.F."/>
            <person name="Poplawski S."/>
            <person name="Goldman W.E."/>
            <person name="Michael T."/>
            <person name="Cuomo C.A."/>
            <person name="Sil A."/>
            <person name="Beyhan S."/>
        </authorList>
    </citation>
    <scope>NUCLEOTIDE SEQUENCE</scope>
    <source>
        <strain evidence="2">WU24</strain>
    </source>
</reference>
<protein>
    <submittedName>
        <fullName evidence="2">Uncharacterized protein</fullName>
    </submittedName>
</protein>
<dbReference type="EMBL" id="CP069110">
    <property type="protein sequence ID" value="QSS60291.1"/>
    <property type="molecule type" value="Genomic_DNA"/>
</dbReference>
<dbReference type="AlphaFoldDB" id="A0A8A1M2R3"/>
<dbReference type="OrthoDB" id="4188710at2759"/>
<proteinExistence type="predicted"/>
<accession>A0A8A1M2R3</accession>
<gene>
    <name evidence="2" type="ORF">I7I51_05088</name>
</gene>